<gene>
    <name evidence="2" type="ORF">A5630_09035</name>
</gene>
<dbReference type="AlphaFoldDB" id="A0A1A3GK19"/>
<evidence type="ECO:0000313" key="2">
    <source>
        <dbReference type="EMBL" id="OBJ35653.1"/>
    </source>
</evidence>
<name>A0A1A3GK19_MYCMU</name>
<evidence type="ECO:0000256" key="1">
    <source>
        <dbReference type="SAM" id="Phobius"/>
    </source>
</evidence>
<feature type="transmembrane region" description="Helical" evidence="1">
    <location>
        <begin position="35"/>
        <end position="53"/>
    </location>
</feature>
<accession>A0A1A3GK19</accession>
<dbReference type="InterPro" id="IPR021218">
    <property type="entry name" value="DUF2784"/>
</dbReference>
<comment type="caution">
    <text evidence="2">The sequence shown here is derived from an EMBL/GenBank/DDBJ whole genome shotgun (WGS) entry which is preliminary data.</text>
</comment>
<keyword evidence="1" id="KW-0812">Transmembrane</keyword>
<keyword evidence="1" id="KW-1133">Transmembrane helix</keyword>
<feature type="transmembrane region" description="Helical" evidence="1">
    <location>
        <begin position="94"/>
        <end position="112"/>
    </location>
</feature>
<dbReference type="STRING" id="56689.GCA_001291445_04683"/>
<sequence length="125" mass="13874">MPYSAIAAAAVTAHFAFLGYLTGGGFLAWRWPWTIWVHAFIVGWTVFILTGVVECPLTTVERWARDRAGMSPLPRAGFIDHHVAGVLYPRGWESVAEIVVVAAILASWIGLWRRHSRAPSRSHGH</sequence>
<feature type="transmembrane region" description="Helical" evidence="1">
    <location>
        <begin position="6"/>
        <end position="28"/>
    </location>
</feature>
<dbReference type="OrthoDB" id="370375at2"/>
<evidence type="ECO:0000313" key="3">
    <source>
        <dbReference type="Proteomes" id="UP000093898"/>
    </source>
</evidence>
<dbReference type="EMBL" id="LZLC01000261">
    <property type="protein sequence ID" value="OBJ35653.1"/>
    <property type="molecule type" value="Genomic_DNA"/>
</dbReference>
<keyword evidence="1" id="KW-0472">Membrane</keyword>
<evidence type="ECO:0008006" key="4">
    <source>
        <dbReference type="Google" id="ProtNLM"/>
    </source>
</evidence>
<dbReference type="Pfam" id="PF10861">
    <property type="entry name" value="DUF2784"/>
    <property type="match status" value="1"/>
</dbReference>
<proteinExistence type="predicted"/>
<dbReference type="Proteomes" id="UP000093898">
    <property type="component" value="Unassembled WGS sequence"/>
</dbReference>
<protein>
    <recommendedName>
        <fullName evidence="4">DUF2784 domain-containing protein</fullName>
    </recommendedName>
</protein>
<organism evidence="2 3">
    <name type="scientific">Mycolicibacterium mucogenicum</name>
    <name type="common">Mycobacterium mucogenicum</name>
    <dbReference type="NCBI Taxonomy" id="56689"/>
    <lineage>
        <taxon>Bacteria</taxon>
        <taxon>Bacillati</taxon>
        <taxon>Actinomycetota</taxon>
        <taxon>Actinomycetes</taxon>
        <taxon>Mycobacteriales</taxon>
        <taxon>Mycobacteriaceae</taxon>
        <taxon>Mycolicibacterium</taxon>
    </lineage>
</organism>
<reference evidence="2 3" key="1">
    <citation type="submission" date="2016-06" db="EMBL/GenBank/DDBJ databases">
        <authorList>
            <person name="Kjaerup R.B."/>
            <person name="Dalgaard T.S."/>
            <person name="Juul-Madsen H.R."/>
        </authorList>
    </citation>
    <scope>NUCLEOTIDE SEQUENCE [LARGE SCALE GENOMIC DNA]</scope>
    <source>
        <strain evidence="2 3">1127319.6</strain>
    </source>
</reference>
<dbReference type="RefSeq" id="WP_064986566.1">
    <property type="nucleotide sequence ID" value="NZ_LZLC01000261.1"/>
</dbReference>